<evidence type="ECO:0000313" key="6">
    <source>
        <dbReference type="Proteomes" id="UP000001307"/>
    </source>
</evidence>
<dbReference type="SMART" id="SM00175">
    <property type="entry name" value="RAB"/>
    <property type="match status" value="1"/>
</dbReference>
<keyword evidence="6" id="KW-1185">Reference proteome</keyword>
<dbReference type="PROSITE" id="PS51419">
    <property type="entry name" value="RAB"/>
    <property type="match status" value="1"/>
</dbReference>
<dbReference type="FunCoup" id="E4XK30">
    <property type="interactions" value="20"/>
</dbReference>
<comment type="similarity">
    <text evidence="1">Belongs to the small GTPase superfamily. Ras family. KappaB-Ras subfamily.</text>
</comment>
<dbReference type="SMART" id="SM00173">
    <property type="entry name" value="RAS"/>
    <property type="match status" value="1"/>
</dbReference>
<dbReference type="SUPFAM" id="SSF52540">
    <property type="entry name" value="P-loop containing nucleoside triphosphate hydrolases"/>
    <property type="match status" value="1"/>
</dbReference>
<evidence type="ECO:0000256" key="1">
    <source>
        <dbReference type="ARBA" id="ARBA00008094"/>
    </source>
</evidence>
<evidence type="ECO:0000313" key="5">
    <source>
        <dbReference type="EMBL" id="CBY36578.1"/>
    </source>
</evidence>
<dbReference type="PANTHER" id="PTHR46152:SF3">
    <property type="entry name" value="NF-KAPPA-B INHIBITOR-INTERACTING RAS-LIKE PROTEIN"/>
    <property type="match status" value="1"/>
</dbReference>
<dbReference type="InterPro" id="IPR042227">
    <property type="entry name" value="KBRS"/>
</dbReference>
<dbReference type="Pfam" id="PF00071">
    <property type="entry name" value="Ras"/>
    <property type="match status" value="1"/>
</dbReference>
<dbReference type="Proteomes" id="UP000001307">
    <property type="component" value="Unassembled WGS sequence"/>
</dbReference>
<dbReference type="EMBL" id="FN654802">
    <property type="protein sequence ID" value="CBY36578.1"/>
    <property type="molecule type" value="Genomic_DNA"/>
</dbReference>
<dbReference type="Gene3D" id="3.40.50.300">
    <property type="entry name" value="P-loop containing nucleotide triphosphate hydrolases"/>
    <property type="match status" value="1"/>
</dbReference>
<dbReference type="InParanoid" id="E4XK30"/>
<dbReference type="GO" id="GO:0032484">
    <property type="term" value="P:Ral protein signal transduction"/>
    <property type="evidence" value="ECO:0007669"/>
    <property type="project" value="TreeGrafter"/>
</dbReference>
<dbReference type="GO" id="GO:0043124">
    <property type="term" value="P:negative regulation of canonical NF-kappaB signal transduction"/>
    <property type="evidence" value="ECO:0007669"/>
    <property type="project" value="InterPro"/>
</dbReference>
<dbReference type="PRINTS" id="PR00449">
    <property type="entry name" value="RASTRNSFRMNG"/>
</dbReference>
<dbReference type="GO" id="GO:0032794">
    <property type="term" value="F:GTPase activating protein binding"/>
    <property type="evidence" value="ECO:0007669"/>
    <property type="project" value="TreeGrafter"/>
</dbReference>
<evidence type="ECO:0008006" key="7">
    <source>
        <dbReference type="Google" id="ProtNLM"/>
    </source>
</evidence>
<dbReference type="OrthoDB" id="10002389at2759"/>
<dbReference type="AlphaFoldDB" id="E4XK30"/>
<dbReference type="PANTHER" id="PTHR46152">
    <property type="entry name" value="NF-KAPPA-B INHIBITOR-INTERACTING RAS-LIKE PROTEIN"/>
    <property type="match status" value="1"/>
</dbReference>
<dbReference type="InterPro" id="IPR001806">
    <property type="entry name" value="Small_GTPase"/>
</dbReference>
<dbReference type="InterPro" id="IPR027417">
    <property type="entry name" value="P-loop_NTPase"/>
</dbReference>
<protein>
    <recommendedName>
        <fullName evidence="7">Small monomeric GTPase</fullName>
    </recommendedName>
</protein>
<organism evidence="4">
    <name type="scientific">Oikopleura dioica</name>
    <name type="common">Tunicate</name>
    <dbReference type="NCBI Taxonomy" id="34765"/>
    <lineage>
        <taxon>Eukaryota</taxon>
        <taxon>Metazoa</taxon>
        <taxon>Chordata</taxon>
        <taxon>Tunicata</taxon>
        <taxon>Appendicularia</taxon>
        <taxon>Copelata</taxon>
        <taxon>Oikopleuridae</taxon>
        <taxon>Oikopleura</taxon>
    </lineage>
</organism>
<keyword evidence="2" id="KW-0547">Nucleotide-binding</keyword>
<proteinExistence type="inferred from homology"/>
<dbReference type="GO" id="GO:0003924">
    <property type="term" value="F:GTPase activity"/>
    <property type="evidence" value="ECO:0007669"/>
    <property type="project" value="InterPro"/>
</dbReference>
<dbReference type="NCBIfam" id="TIGR00231">
    <property type="entry name" value="small_GTP"/>
    <property type="match status" value="1"/>
</dbReference>
<accession>E4XK30</accession>
<gene>
    <name evidence="4" type="ORF">GSOID_T00012979001</name>
    <name evidence="5" type="ORF">GSOID_T00029592001</name>
</gene>
<evidence type="ECO:0000256" key="3">
    <source>
        <dbReference type="ARBA" id="ARBA00023134"/>
    </source>
</evidence>
<evidence type="ECO:0000313" key="4">
    <source>
        <dbReference type="EMBL" id="CBY24806.1"/>
    </source>
</evidence>
<reference evidence="4" key="1">
    <citation type="journal article" date="2010" name="Science">
        <title>Plasticity of animal genome architecture unmasked by rapid evolution of a pelagic tunicate.</title>
        <authorList>
            <person name="Denoeud F."/>
            <person name="Henriet S."/>
            <person name="Mungpakdee S."/>
            <person name="Aury J.M."/>
            <person name="Da Silva C."/>
            <person name="Brinkmann H."/>
            <person name="Mikhaleva J."/>
            <person name="Olsen L.C."/>
            <person name="Jubin C."/>
            <person name="Canestro C."/>
            <person name="Bouquet J.M."/>
            <person name="Danks G."/>
            <person name="Poulain J."/>
            <person name="Campsteijn C."/>
            <person name="Adamski M."/>
            <person name="Cross I."/>
            <person name="Yadetie F."/>
            <person name="Muffato M."/>
            <person name="Louis A."/>
            <person name="Butcher S."/>
            <person name="Tsagkogeorga G."/>
            <person name="Konrad A."/>
            <person name="Singh S."/>
            <person name="Jensen M.F."/>
            <person name="Cong E.H."/>
            <person name="Eikeseth-Otteraa H."/>
            <person name="Noel B."/>
            <person name="Anthouard V."/>
            <person name="Porcel B.M."/>
            <person name="Kachouri-Lafond R."/>
            <person name="Nishino A."/>
            <person name="Ugolini M."/>
            <person name="Chourrout P."/>
            <person name="Nishida H."/>
            <person name="Aasland R."/>
            <person name="Huzurbazar S."/>
            <person name="Westhof E."/>
            <person name="Delsuc F."/>
            <person name="Lehrach H."/>
            <person name="Reinhardt R."/>
            <person name="Weissenbach J."/>
            <person name="Roy S.W."/>
            <person name="Artiguenave F."/>
            <person name="Postlethwait J.H."/>
            <person name="Manak J.R."/>
            <person name="Thompson E.M."/>
            <person name="Jaillon O."/>
            <person name="Du Pasquier L."/>
            <person name="Boudinot P."/>
            <person name="Liberles D.A."/>
            <person name="Volff J.N."/>
            <person name="Philippe H."/>
            <person name="Lenhard B."/>
            <person name="Roest Crollius H."/>
            <person name="Wincker P."/>
            <person name="Chourrout D."/>
        </authorList>
    </citation>
    <scope>NUCLEOTIDE SEQUENCE [LARGE SCALE GENOMIC DNA]</scope>
</reference>
<name>E4XK30_OIKDI</name>
<dbReference type="Proteomes" id="UP000011014">
    <property type="component" value="Unassembled WGS sequence"/>
</dbReference>
<dbReference type="SMART" id="SM00174">
    <property type="entry name" value="RHO"/>
    <property type="match status" value="1"/>
</dbReference>
<keyword evidence="3" id="KW-0342">GTP-binding</keyword>
<evidence type="ECO:0000256" key="2">
    <source>
        <dbReference type="ARBA" id="ARBA00022741"/>
    </source>
</evidence>
<dbReference type="GO" id="GO:0005525">
    <property type="term" value="F:GTP binding"/>
    <property type="evidence" value="ECO:0007669"/>
    <property type="project" value="UniProtKB-KW"/>
</dbReference>
<dbReference type="PROSITE" id="PS51421">
    <property type="entry name" value="RAS"/>
    <property type="match status" value="1"/>
</dbReference>
<sequence>MGKPIRVVVAGGPSCGKTSMLERLIYNNYDPDKKMFPTQEDIYLGQIDVRNRMENLHIHDTSGEEWIITASPPRHLCYYGEGFLLVYDITSEDSFNQIKKIKKEIEKELSKNSPSLPMCVAAMKCDMEEKRAVDVRVAESWAMTEKVKHFNVSVMNRGELAEPLSYLASRLAVQSQKGSFLSRRPVVEEEI</sequence>
<dbReference type="InterPro" id="IPR005225">
    <property type="entry name" value="Small_GTP-bd"/>
</dbReference>
<dbReference type="EMBL" id="FN653063">
    <property type="protein sequence ID" value="CBY24806.1"/>
    <property type="molecule type" value="Genomic_DNA"/>
</dbReference>